<dbReference type="PROSITE" id="PS50123">
    <property type="entry name" value="CHER"/>
    <property type="match status" value="1"/>
</dbReference>
<dbReference type="AlphaFoldDB" id="F3ZZM2"/>
<keyword evidence="8" id="KW-1185">Reference proteome</keyword>
<dbReference type="PANTHER" id="PTHR24422">
    <property type="entry name" value="CHEMOTAXIS PROTEIN METHYLTRANSFERASE"/>
    <property type="match status" value="1"/>
</dbReference>
<keyword evidence="3 7" id="KW-0489">Methyltransferase</keyword>
<dbReference type="GO" id="GO:0008983">
    <property type="term" value="F:protein-glutamate O-methyltransferase activity"/>
    <property type="evidence" value="ECO:0007669"/>
    <property type="project" value="UniProtKB-EC"/>
</dbReference>
<reference evidence="8" key="1">
    <citation type="submission" date="2010-11" db="EMBL/GenBank/DDBJ databases">
        <title>The complete genome of Mahella australiensis DSM 15567.</title>
        <authorList>
            <consortium name="US DOE Joint Genome Institute (JGI-PGF)"/>
            <person name="Lucas S."/>
            <person name="Copeland A."/>
            <person name="Lapidus A."/>
            <person name="Bruce D."/>
            <person name="Goodwin L."/>
            <person name="Pitluck S."/>
            <person name="Kyrpides N."/>
            <person name="Mavromatis K."/>
            <person name="Pagani I."/>
            <person name="Ivanova N."/>
            <person name="Teshima H."/>
            <person name="Brettin T."/>
            <person name="Detter J.C."/>
            <person name="Han C."/>
            <person name="Tapia R."/>
            <person name="Land M."/>
            <person name="Hauser L."/>
            <person name="Markowitz V."/>
            <person name="Cheng J.-F."/>
            <person name="Hugenholtz P."/>
            <person name="Woyke T."/>
            <person name="Wu D."/>
            <person name="Spring S."/>
            <person name="Pukall R."/>
            <person name="Steenblock K."/>
            <person name="Schneider S."/>
            <person name="Klenk H.-P."/>
            <person name="Eisen J.A."/>
        </authorList>
    </citation>
    <scope>NUCLEOTIDE SEQUENCE [LARGE SCALE GENOMIC DNA]</scope>
    <source>
        <strain evidence="8">DSM 15567 / CIP 107919 / 50-1 BON</strain>
    </source>
</reference>
<reference evidence="7 8" key="2">
    <citation type="journal article" date="2011" name="Stand. Genomic Sci.">
        <title>Complete genome sequence of Mahella australiensis type strain (50-1 BON).</title>
        <authorList>
            <person name="Sikorski J."/>
            <person name="Teshima H."/>
            <person name="Nolan M."/>
            <person name="Lucas S."/>
            <person name="Hammon N."/>
            <person name="Deshpande S."/>
            <person name="Cheng J.F."/>
            <person name="Pitluck S."/>
            <person name="Liolios K."/>
            <person name="Pagani I."/>
            <person name="Ivanova N."/>
            <person name="Huntemann M."/>
            <person name="Mavromatis K."/>
            <person name="Ovchinikova G."/>
            <person name="Pati A."/>
            <person name="Tapia R."/>
            <person name="Han C."/>
            <person name="Goodwin L."/>
            <person name="Chen A."/>
            <person name="Palaniappan K."/>
            <person name="Land M."/>
            <person name="Hauser L."/>
            <person name="Ngatchou-Djao O.D."/>
            <person name="Rohde M."/>
            <person name="Pukall R."/>
            <person name="Spring S."/>
            <person name="Abt B."/>
            <person name="Goker M."/>
            <person name="Detter J.C."/>
            <person name="Woyke T."/>
            <person name="Bristow J."/>
            <person name="Markowitz V."/>
            <person name="Hugenholtz P."/>
            <person name="Eisen J.A."/>
            <person name="Kyrpides N.C."/>
            <person name="Klenk H.P."/>
            <person name="Lapidus A."/>
        </authorList>
    </citation>
    <scope>NUCLEOTIDE SEQUENCE [LARGE SCALE GENOMIC DNA]</scope>
    <source>
        <strain evidence="8">DSM 15567 / CIP 107919 / 50-1 BON</strain>
    </source>
</reference>
<sequence length="257" mass="30455">MDFEDFKKEVYNITGIDLSAYKERQMKRRIDFLLARKQMGNYENYIELIKNDASAREEFMTYITINVSEFYRNPMQWQILERDILPDILQKGHTPRVWSAACSSGEEPYSLVMALNRYLPLQKIRIDASDIDAEALKRAQEGVYAEQSLKNLSADMIKHYFDKQGNMYRIHDDVKACVDFKRQDLLKDTFPTDYYDLILCRNVVIYFTEEAKNMLYKKFYEALVPYGILFVGGTEQIILPNRFGFINYKPFFYQKAK</sequence>
<proteinExistence type="predicted"/>
<keyword evidence="5" id="KW-0949">S-adenosyl-L-methionine</keyword>
<dbReference type="Pfam" id="PF03705">
    <property type="entry name" value="CheR_N"/>
    <property type="match status" value="1"/>
</dbReference>
<evidence type="ECO:0000256" key="1">
    <source>
        <dbReference type="ARBA" id="ARBA00001541"/>
    </source>
</evidence>
<evidence type="ECO:0000256" key="3">
    <source>
        <dbReference type="ARBA" id="ARBA00022603"/>
    </source>
</evidence>
<dbReference type="Pfam" id="PF01739">
    <property type="entry name" value="CheR"/>
    <property type="match status" value="1"/>
</dbReference>
<organism evidence="7 8">
    <name type="scientific">Mahella australiensis (strain DSM 15567 / CIP 107919 / 50-1 BON)</name>
    <dbReference type="NCBI Taxonomy" id="697281"/>
    <lineage>
        <taxon>Bacteria</taxon>
        <taxon>Bacillati</taxon>
        <taxon>Bacillota</taxon>
        <taxon>Clostridia</taxon>
        <taxon>Thermoanaerobacterales</taxon>
        <taxon>Thermoanaerobacterales Family IV. Incertae Sedis</taxon>
        <taxon>Mahella</taxon>
    </lineage>
</organism>
<dbReference type="eggNOG" id="COG1352">
    <property type="taxonomic scope" value="Bacteria"/>
</dbReference>
<dbReference type="STRING" id="697281.Mahau_1667"/>
<dbReference type="InterPro" id="IPR050903">
    <property type="entry name" value="Bact_Chemotaxis_MeTrfase"/>
</dbReference>
<dbReference type="EMBL" id="CP002360">
    <property type="protein sequence ID" value="AEE96848.1"/>
    <property type="molecule type" value="Genomic_DNA"/>
</dbReference>
<feature type="domain" description="CheR-type methyltransferase" evidence="6">
    <location>
        <begin position="1"/>
        <end position="257"/>
    </location>
</feature>
<dbReference type="InterPro" id="IPR022642">
    <property type="entry name" value="CheR_C"/>
</dbReference>
<dbReference type="Gene3D" id="3.40.50.150">
    <property type="entry name" value="Vaccinia Virus protein VP39"/>
    <property type="match status" value="1"/>
</dbReference>
<protein>
    <recommendedName>
        <fullName evidence="2">protein-glutamate O-methyltransferase</fullName>
        <ecNumber evidence="2">2.1.1.80</ecNumber>
    </recommendedName>
</protein>
<dbReference type="SUPFAM" id="SSF53335">
    <property type="entry name" value="S-adenosyl-L-methionine-dependent methyltransferases"/>
    <property type="match status" value="1"/>
</dbReference>
<dbReference type="Gene3D" id="1.10.155.10">
    <property type="entry name" value="Chemotaxis receptor methyltransferase CheR, N-terminal domain"/>
    <property type="match status" value="1"/>
</dbReference>
<dbReference type="SUPFAM" id="SSF47757">
    <property type="entry name" value="Chemotaxis receptor methyltransferase CheR, N-terminal domain"/>
    <property type="match status" value="1"/>
</dbReference>
<comment type="catalytic activity">
    <reaction evidence="1">
        <text>L-glutamyl-[protein] + S-adenosyl-L-methionine = [protein]-L-glutamate 5-O-methyl ester + S-adenosyl-L-homocysteine</text>
        <dbReference type="Rhea" id="RHEA:24452"/>
        <dbReference type="Rhea" id="RHEA-COMP:10208"/>
        <dbReference type="Rhea" id="RHEA-COMP:10311"/>
        <dbReference type="ChEBI" id="CHEBI:29973"/>
        <dbReference type="ChEBI" id="CHEBI:57856"/>
        <dbReference type="ChEBI" id="CHEBI:59789"/>
        <dbReference type="ChEBI" id="CHEBI:82795"/>
        <dbReference type="EC" id="2.1.1.80"/>
    </reaction>
</comment>
<evidence type="ECO:0000313" key="7">
    <source>
        <dbReference type="EMBL" id="AEE96848.1"/>
    </source>
</evidence>
<evidence type="ECO:0000256" key="2">
    <source>
        <dbReference type="ARBA" id="ARBA00012534"/>
    </source>
</evidence>
<dbReference type="InterPro" id="IPR000780">
    <property type="entry name" value="CheR_MeTrfase"/>
</dbReference>
<dbReference type="RefSeq" id="WP_013781276.1">
    <property type="nucleotide sequence ID" value="NC_015520.1"/>
</dbReference>
<dbReference type="GO" id="GO:0032259">
    <property type="term" value="P:methylation"/>
    <property type="evidence" value="ECO:0007669"/>
    <property type="project" value="UniProtKB-KW"/>
</dbReference>
<dbReference type="HOGENOM" id="CLU_025854_1_1_9"/>
<dbReference type="InterPro" id="IPR029063">
    <property type="entry name" value="SAM-dependent_MTases_sf"/>
</dbReference>
<dbReference type="Proteomes" id="UP000008457">
    <property type="component" value="Chromosome"/>
</dbReference>
<dbReference type="OrthoDB" id="9816309at2"/>
<keyword evidence="4 7" id="KW-0808">Transferase</keyword>
<dbReference type="PRINTS" id="PR00996">
    <property type="entry name" value="CHERMTFRASE"/>
</dbReference>
<evidence type="ECO:0000259" key="6">
    <source>
        <dbReference type="PROSITE" id="PS50123"/>
    </source>
</evidence>
<dbReference type="PANTHER" id="PTHR24422:SF19">
    <property type="entry name" value="CHEMOTAXIS PROTEIN METHYLTRANSFERASE"/>
    <property type="match status" value="1"/>
</dbReference>
<evidence type="ECO:0000256" key="5">
    <source>
        <dbReference type="ARBA" id="ARBA00022691"/>
    </source>
</evidence>
<dbReference type="InterPro" id="IPR022641">
    <property type="entry name" value="CheR_N"/>
</dbReference>
<accession>F3ZZM2</accession>
<name>F3ZZM2_MAHA5</name>
<dbReference type="EC" id="2.1.1.80" evidence="2"/>
<gene>
    <name evidence="7" type="ordered locus">Mahau_1667</name>
</gene>
<evidence type="ECO:0000313" key="8">
    <source>
        <dbReference type="Proteomes" id="UP000008457"/>
    </source>
</evidence>
<evidence type="ECO:0000256" key="4">
    <source>
        <dbReference type="ARBA" id="ARBA00022679"/>
    </source>
</evidence>
<dbReference type="KEGG" id="mas:Mahau_1667"/>
<dbReference type="InterPro" id="IPR036804">
    <property type="entry name" value="CheR_N_sf"/>
</dbReference>
<dbReference type="SMART" id="SM00138">
    <property type="entry name" value="MeTrc"/>
    <property type="match status" value="1"/>
</dbReference>